<dbReference type="Proteomes" id="UP000054988">
    <property type="component" value="Unassembled WGS sequence"/>
</dbReference>
<evidence type="ECO:0000256" key="4">
    <source>
        <dbReference type="ARBA" id="ARBA00022801"/>
    </source>
</evidence>
<keyword evidence="3" id="KW-0479">Metal-binding</keyword>
<comment type="similarity">
    <text evidence="2">Belongs to the metallo-beta-lactamase superfamily.</text>
</comment>
<accession>A0A0W0FSL6</accession>
<dbReference type="Pfam" id="PF00753">
    <property type="entry name" value="Lactamase_B"/>
    <property type="match status" value="1"/>
</dbReference>
<evidence type="ECO:0000256" key="2">
    <source>
        <dbReference type="ARBA" id="ARBA00007749"/>
    </source>
</evidence>
<dbReference type="eggNOG" id="ENOG502S1A6">
    <property type="taxonomic scope" value="Eukaryota"/>
</dbReference>
<keyword evidence="4" id="KW-0378">Hydrolase</keyword>
<dbReference type="InterPro" id="IPR001279">
    <property type="entry name" value="Metallo-B-lactamas"/>
</dbReference>
<evidence type="ECO:0000259" key="6">
    <source>
        <dbReference type="SMART" id="SM00849"/>
    </source>
</evidence>
<evidence type="ECO:0000256" key="3">
    <source>
        <dbReference type="ARBA" id="ARBA00022723"/>
    </source>
</evidence>
<evidence type="ECO:0000256" key="5">
    <source>
        <dbReference type="ARBA" id="ARBA00022833"/>
    </source>
</evidence>
<dbReference type="GO" id="GO:0046872">
    <property type="term" value="F:metal ion binding"/>
    <property type="evidence" value="ECO:0007669"/>
    <property type="project" value="UniProtKB-KW"/>
</dbReference>
<dbReference type="AlphaFoldDB" id="A0A0W0FSL6"/>
<dbReference type="PANTHER" id="PTHR42978">
    <property type="entry name" value="QUORUM-QUENCHING LACTONASE YTNP-RELATED-RELATED"/>
    <property type="match status" value="1"/>
</dbReference>
<protein>
    <recommendedName>
        <fullName evidence="6">Metallo-beta-lactamase domain-containing protein</fullName>
    </recommendedName>
</protein>
<keyword evidence="5" id="KW-0862">Zinc</keyword>
<feature type="domain" description="Metallo-beta-lactamase" evidence="6">
    <location>
        <begin position="52"/>
        <end position="297"/>
    </location>
</feature>
<dbReference type="InterPro" id="IPR051013">
    <property type="entry name" value="MBL_superfamily_lactonases"/>
</dbReference>
<dbReference type="EMBL" id="LATX01001689">
    <property type="protein sequence ID" value="KTB39298.1"/>
    <property type="molecule type" value="Genomic_DNA"/>
</dbReference>
<dbReference type="SMART" id="SM00849">
    <property type="entry name" value="Lactamase_B"/>
    <property type="match status" value="1"/>
</dbReference>
<comment type="cofactor">
    <cofactor evidence="1">
        <name>Zn(2+)</name>
        <dbReference type="ChEBI" id="CHEBI:29105"/>
    </cofactor>
</comment>
<organism evidence="7 8">
    <name type="scientific">Moniliophthora roreri</name>
    <name type="common">Frosty pod rot fungus</name>
    <name type="synonym">Monilia roreri</name>
    <dbReference type="NCBI Taxonomy" id="221103"/>
    <lineage>
        <taxon>Eukaryota</taxon>
        <taxon>Fungi</taxon>
        <taxon>Dikarya</taxon>
        <taxon>Basidiomycota</taxon>
        <taxon>Agaricomycotina</taxon>
        <taxon>Agaricomycetes</taxon>
        <taxon>Agaricomycetidae</taxon>
        <taxon>Agaricales</taxon>
        <taxon>Marasmiineae</taxon>
        <taxon>Marasmiaceae</taxon>
        <taxon>Moniliophthora</taxon>
    </lineage>
</organism>
<proteinExistence type="inferred from homology"/>
<evidence type="ECO:0000313" key="8">
    <source>
        <dbReference type="Proteomes" id="UP000054988"/>
    </source>
</evidence>
<dbReference type="Gene3D" id="3.60.15.10">
    <property type="entry name" value="Ribonuclease Z/Hydroxyacylglutathione hydrolase-like"/>
    <property type="match status" value="1"/>
</dbReference>
<reference evidence="7 8" key="1">
    <citation type="submission" date="2015-12" db="EMBL/GenBank/DDBJ databases">
        <title>Draft genome sequence of Moniliophthora roreri, the causal agent of frosty pod rot of cacao.</title>
        <authorList>
            <person name="Aime M.C."/>
            <person name="Diaz-Valderrama J.R."/>
            <person name="Kijpornyongpan T."/>
            <person name="Phillips-Mora W."/>
        </authorList>
    </citation>
    <scope>NUCLEOTIDE SEQUENCE [LARGE SCALE GENOMIC DNA]</scope>
    <source>
        <strain evidence="7 8">MCA 2952</strain>
    </source>
</reference>
<dbReference type="CDD" id="cd07730">
    <property type="entry name" value="metallo-hydrolase-like_MBL-fold"/>
    <property type="match status" value="1"/>
</dbReference>
<sequence>MPFDPQPHLPVDAERQKYVQCSAIAAGSIWLPDRGVFEDSIDCDVDVGRRVPSLCFLIEHEDHGKLLFDLGLRKSHQKHGLGYPPALESDLGMFAIDCEQDAADLLQQEGIKPEDVSTIVYSHLHFDHVGDLSLFPSAQLLLGEDSRDLMKFVYPDNPESIRLGFPSHQKVIYVGFNEKNGCSQLEPPYTSPSATFHSAPVSTIGAFSRGLDLFSDGSLYLLDAPGHIPGHMVLLARIAPNSFVLLAADCCHNRLCYDPGLRLVSRESHTDIAVARDTVNKLKLMHGLDNVVVILAHESERQEEMPMFPSSLNDWATKEITKKTSK</sequence>
<dbReference type="InterPro" id="IPR036866">
    <property type="entry name" value="RibonucZ/Hydroxyglut_hydro"/>
</dbReference>
<dbReference type="GO" id="GO:0016787">
    <property type="term" value="F:hydrolase activity"/>
    <property type="evidence" value="ECO:0007669"/>
    <property type="project" value="UniProtKB-KW"/>
</dbReference>
<name>A0A0W0FSL6_MONRR</name>
<comment type="caution">
    <text evidence="7">The sequence shown here is derived from an EMBL/GenBank/DDBJ whole genome shotgun (WGS) entry which is preliminary data.</text>
</comment>
<dbReference type="SUPFAM" id="SSF56281">
    <property type="entry name" value="Metallo-hydrolase/oxidoreductase"/>
    <property type="match status" value="1"/>
</dbReference>
<evidence type="ECO:0000313" key="7">
    <source>
        <dbReference type="EMBL" id="KTB39298.1"/>
    </source>
</evidence>
<evidence type="ECO:0000256" key="1">
    <source>
        <dbReference type="ARBA" id="ARBA00001947"/>
    </source>
</evidence>
<gene>
    <name evidence="7" type="ORF">WG66_8098</name>
</gene>
<dbReference type="PANTHER" id="PTHR42978:SF2">
    <property type="entry name" value="102 KBASES UNSTABLE REGION: FROM 1 TO 119443"/>
    <property type="match status" value="1"/>
</dbReference>